<dbReference type="HAMAP" id="MF_00014">
    <property type="entry name" value="Ribosome_mat_RimM"/>
    <property type="match status" value="1"/>
</dbReference>
<dbReference type="Gene3D" id="2.40.30.60">
    <property type="entry name" value="RimM"/>
    <property type="match status" value="1"/>
</dbReference>
<accession>A0A1F6UFN2</accession>
<feature type="domain" description="Ribosome maturation factor RimM PRC barrel" evidence="6">
    <location>
        <begin position="69"/>
        <end position="132"/>
    </location>
</feature>
<dbReference type="InterPro" id="IPR011961">
    <property type="entry name" value="RimM"/>
</dbReference>
<keyword evidence="4" id="KW-0143">Chaperone</keyword>
<organism evidence="7 8">
    <name type="scientific">Candidatus Muproteobacteria bacterium RBG_19FT_COMBO_61_10</name>
    <dbReference type="NCBI Taxonomy" id="1817761"/>
    <lineage>
        <taxon>Bacteria</taxon>
        <taxon>Pseudomonadati</taxon>
        <taxon>Pseudomonadota</taxon>
        <taxon>Candidatus Muproteobacteria</taxon>
    </lineage>
</organism>
<dbReference type="SUPFAM" id="SSF50447">
    <property type="entry name" value="Translation proteins"/>
    <property type="match status" value="1"/>
</dbReference>
<evidence type="ECO:0000313" key="7">
    <source>
        <dbReference type="EMBL" id="OGI56215.1"/>
    </source>
</evidence>
<dbReference type="InterPro" id="IPR011033">
    <property type="entry name" value="PRC_barrel-like_sf"/>
</dbReference>
<dbReference type="InterPro" id="IPR036976">
    <property type="entry name" value="RimM_N_sf"/>
</dbReference>
<evidence type="ECO:0000259" key="6">
    <source>
        <dbReference type="Pfam" id="PF24986"/>
    </source>
</evidence>
<keyword evidence="2" id="KW-0690">Ribosome biogenesis</keyword>
<evidence type="ECO:0000256" key="4">
    <source>
        <dbReference type="ARBA" id="ARBA00023186"/>
    </source>
</evidence>
<keyword evidence="1" id="KW-0963">Cytoplasm</keyword>
<dbReference type="PANTHER" id="PTHR33692:SF1">
    <property type="entry name" value="RIBOSOME MATURATION FACTOR RIMM"/>
    <property type="match status" value="1"/>
</dbReference>
<evidence type="ECO:0000259" key="5">
    <source>
        <dbReference type="Pfam" id="PF01782"/>
    </source>
</evidence>
<dbReference type="Proteomes" id="UP000177950">
    <property type="component" value="Unassembled WGS sequence"/>
</dbReference>
<comment type="caution">
    <text evidence="7">The sequence shown here is derived from an EMBL/GenBank/DDBJ whole genome shotgun (WGS) entry which is preliminary data.</text>
</comment>
<name>A0A1F6UFN2_9PROT</name>
<dbReference type="NCBIfam" id="TIGR02273">
    <property type="entry name" value="16S_RimM"/>
    <property type="match status" value="1"/>
</dbReference>
<reference evidence="7 8" key="1">
    <citation type="journal article" date="2016" name="Nat. Commun.">
        <title>Thousands of microbial genomes shed light on interconnected biogeochemical processes in an aquifer system.</title>
        <authorList>
            <person name="Anantharaman K."/>
            <person name="Brown C.T."/>
            <person name="Hug L.A."/>
            <person name="Sharon I."/>
            <person name="Castelle C.J."/>
            <person name="Probst A.J."/>
            <person name="Thomas B.C."/>
            <person name="Singh A."/>
            <person name="Wilkins M.J."/>
            <person name="Karaoz U."/>
            <person name="Brodie E.L."/>
            <person name="Williams K.H."/>
            <person name="Hubbard S.S."/>
            <person name="Banfield J.F."/>
        </authorList>
    </citation>
    <scope>NUCLEOTIDE SEQUENCE [LARGE SCALE GENOMIC DNA]</scope>
</reference>
<keyword evidence="3" id="KW-0698">rRNA processing</keyword>
<dbReference type="Pfam" id="PF01782">
    <property type="entry name" value="RimM"/>
    <property type="match status" value="1"/>
</dbReference>
<dbReference type="InterPro" id="IPR009000">
    <property type="entry name" value="Transl_B-barrel_sf"/>
</dbReference>
<dbReference type="InterPro" id="IPR056792">
    <property type="entry name" value="PRC_RimM"/>
</dbReference>
<dbReference type="SUPFAM" id="SSF50346">
    <property type="entry name" value="PRC-barrel domain"/>
    <property type="match status" value="1"/>
</dbReference>
<protein>
    <submittedName>
        <fullName evidence="7">16S rRNA processing protein RimM</fullName>
    </submittedName>
</protein>
<dbReference type="InterPro" id="IPR002676">
    <property type="entry name" value="RimM_N"/>
</dbReference>
<dbReference type="GO" id="GO:0005840">
    <property type="term" value="C:ribosome"/>
    <property type="evidence" value="ECO:0007669"/>
    <property type="project" value="InterPro"/>
</dbReference>
<dbReference type="Gene3D" id="2.30.30.240">
    <property type="entry name" value="PRC-barrel domain"/>
    <property type="match status" value="1"/>
</dbReference>
<dbReference type="GO" id="GO:0006364">
    <property type="term" value="P:rRNA processing"/>
    <property type="evidence" value="ECO:0007669"/>
    <property type="project" value="UniProtKB-KW"/>
</dbReference>
<proteinExistence type="inferred from homology"/>
<gene>
    <name evidence="7" type="ORF">A2V58_04370</name>
</gene>
<evidence type="ECO:0000256" key="2">
    <source>
        <dbReference type="ARBA" id="ARBA00022517"/>
    </source>
</evidence>
<evidence type="ECO:0000313" key="8">
    <source>
        <dbReference type="Proteomes" id="UP000177950"/>
    </source>
</evidence>
<dbReference type="EMBL" id="MFSV01000195">
    <property type="protein sequence ID" value="OGI56215.1"/>
    <property type="molecule type" value="Genomic_DNA"/>
</dbReference>
<evidence type="ECO:0000256" key="3">
    <source>
        <dbReference type="ARBA" id="ARBA00022552"/>
    </source>
</evidence>
<dbReference type="Pfam" id="PF24986">
    <property type="entry name" value="PRC_RimM"/>
    <property type="match status" value="1"/>
</dbReference>
<sequence>DILEYEHWRLRLAGAWREIEVKEGRPQGRGIVVHLKGYDDRDQATTLVGADIAVPRAQLPRLKQGEYYWSQLQGLRVTNLQGVELGRVSHLFETGSNDVLVVVGEREYLIPYLPDVVQVIDLDAGTLRVDWDADF</sequence>
<dbReference type="AlphaFoldDB" id="A0A1F6UFN2"/>
<feature type="non-terminal residue" evidence="7">
    <location>
        <position position="1"/>
    </location>
</feature>
<feature type="domain" description="RimM N-terminal" evidence="5">
    <location>
        <begin position="2"/>
        <end position="58"/>
    </location>
</feature>
<dbReference type="GO" id="GO:0043022">
    <property type="term" value="F:ribosome binding"/>
    <property type="evidence" value="ECO:0007669"/>
    <property type="project" value="InterPro"/>
</dbReference>
<dbReference type="PANTHER" id="PTHR33692">
    <property type="entry name" value="RIBOSOME MATURATION FACTOR RIMM"/>
    <property type="match status" value="1"/>
</dbReference>
<evidence type="ECO:0000256" key="1">
    <source>
        <dbReference type="ARBA" id="ARBA00022490"/>
    </source>
</evidence>